<dbReference type="InterPro" id="IPR038287">
    <property type="entry name" value="Cse2_sf"/>
</dbReference>
<name>A0A0E2BC72_9LEPT</name>
<dbReference type="Gene3D" id="1.10.520.40">
    <property type="entry name" value="CRISPR-associated protein Cse2"/>
    <property type="match status" value="1"/>
</dbReference>
<dbReference type="Proteomes" id="UP000006329">
    <property type="component" value="Unassembled WGS sequence"/>
</dbReference>
<dbReference type="AlphaFoldDB" id="A0A0E2BC72"/>
<dbReference type="CDD" id="cd09731">
    <property type="entry name" value="Cse2_I-E"/>
    <property type="match status" value="1"/>
</dbReference>
<accession>A0A0E2BC72</accession>
<dbReference type="Pfam" id="PF09485">
    <property type="entry name" value="CRISPR_Cse2"/>
    <property type="match status" value="1"/>
</dbReference>
<proteinExistence type="predicted"/>
<dbReference type="RefSeq" id="WP_004477316.1">
    <property type="nucleotide sequence ID" value="NZ_AHON02000067.1"/>
</dbReference>
<dbReference type="NCBIfam" id="TIGR02548">
    <property type="entry name" value="casB_cse2"/>
    <property type="match status" value="1"/>
</dbReference>
<protein>
    <submittedName>
        <fullName evidence="1">CRISPR type TIGR02548-associated protein CasB/Cse2</fullName>
    </submittedName>
</protein>
<evidence type="ECO:0000313" key="1">
    <source>
        <dbReference type="EMBL" id="EKO32514.1"/>
    </source>
</evidence>
<keyword evidence="2" id="KW-1185">Reference proteome</keyword>
<comment type="caution">
    <text evidence="1">The sequence shown here is derived from an EMBL/GenBank/DDBJ whole genome shotgun (WGS) entry which is preliminary data.</text>
</comment>
<evidence type="ECO:0000313" key="2">
    <source>
        <dbReference type="Proteomes" id="UP000006329"/>
    </source>
</evidence>
<gene>
    <name evidence="1" type="primary">casB</name>
    <name evidence="1" type="ORF">LEP1GSC179_2243</name>
</gene>
<dbReference type="EMBL" id="AHON02000067">
    <property type="protein sequence ID" value="EKO32514.1"/>
    <property type="molecule type" value="Genomic_DNA"/>
</dbReference>
<reference evidence="1" key="1">
    <citation type="submission" date="2012-10" db="EMBL/GenBank/DDBJ databases">
        <authorList>
            <person name="Harkins D.M."/>
            <person name="Durkin A.S."/>
            <person name="Brinkac L.M."/>
            <person name="Haft D.H."/>
            <person name="Selengut J.D."/>
            <person name="Sanka R."/>
            <person name="DePew J."/>
            <person name="Purushe J."/>
            <person name="Matthias M.A."/>
            <person name="Vinetz J.M."/>
            <person name="Sutton G.G."/>
            <person name="Nierman W.C."/>
            <person name="Fouts D.E."/>
        </authorList>
    </citation>
    <scope>NUCLEOTIDE SEQUENCE [LARGE SCALE GENOMIC DNA]</scope>
    <source>
        <strain evidence="1">MOR084</strain>
    </source>
</reference>
<dbReference type="InterPro" id="IPR013382">
    <property type="entry name" value="CRISPR-assoc_prot_Cse2"/>
</dbReference>
<sequence>MRFHENKDKYKEIIIDWWSDLKSQTGDRAALRRCSNGLDTLLIPYTHKLISKLAREEFRFFSDKIGPIAGLLSHVEEDNPSVPFARSMARKEGERSIINEIRFRKILQYSDILSEELFYQNMIRIVKNLRKKANLLDLSLSVYSWNQKTKKNWAYDYYGTPTSENNLDISENPQGENQ</sequence>
<organism evidence="1 2">
    <name type="scientific">Leptospira santarosai str. MOR084</name>
    <dbReference type="NCBI Taxonomy" id="1049984"/>
    <lineage>
        <taxon>Bacteria</taxon>
        <taxon>Pseudomonadati</taxon>
        <taxon>Spirochaetota</taxon>
        <taxon>Spirochaetia</taxon>
        <taxon>Leptospirales</taxon>
        <taxon>Leptospiraceae</taxon>
        <taxon>Leptospira</taxon>
    </lineage>
</organism>